<dbReference type="SMART" id="SM00849">
    <property type="entry name" value="Lactamase_B"/>
    <property type="match status" value="1"/>
</dbReference>
<proteinExistence type="predicted"/>
<dbReference type="PANTHER" id="PTHR42951">
    <property type="entry name" value="METALLO-BETA-LACTAMASE DOMAIN-CONTAINING"/>
    <property type="match status" value="1"/>
</dbReference>
<name>A0ABS2QWA6_9BACI</name>
<keyword evidence="3" id="KW-1185">Reference proteome</keyword>
<dbReference type="InterPro" id="IPR001279">
    <property type="entry name" value="Metallo-B-lactamas"/>
</dbReference>
<dbReference type="InterPro" id="IPR036866">
    <property type="entry name" value="RibonucZ/Hydroxyglut_hydro"/>
</dbReference>
<evidence type="ECO:0000313" key="2">
    <source>
        <dbReference type="EMBL" id="MBM7703754.1"/>
    </source>
</evidence>
<dbReference type="RefSeq" id="WP_205187702.1">
    <property type="nucleotide sequence ID" value="NZ_JAFBFC010000004.1"/>
</dbReference>
<dbReference type="Pfam" id="PF00753">
    <property type="entry name" value="Lactamase_B"/>
    <property type="match status" value="1"/>
</dbReference>
<feature type="domain" description="Metallo-beta-lactamase" evidence="1">
    <location>
        <begin position="23"/>
        <end position="228"/>
    </location>
</feature>
<reference evidence="2 3" key="1">
    <citation type="submission" date="2021-01" db="EMBL/GenBank/DDBJ databases">
        <title>Genomic Encyclopedia of Type Strains, Phase IV (KMG-IV): sequencing the most valuable type-strain genomes for metagenomic binning, comparative biology and taxonomic classification.</title>
        <authorList>
            <person name="Goeker M."/>
        </authorList>
    </citation>
    <scope>NUCLEOTIDE SEQUENCE [LARGE SCALE GENOMIC DNA]</scope>
    <source>
        <strain evidence="2 3">DSM 104297</strain>
    </source>
</reference>
<evidence type="ECO:0000313" key="3">
    <source>
        <dbReference type="Proteomes" id="UP000809829"/>
    </source>
</evidence>
<dbReference type="CDD" id="cd07726">
    <property type="entry name" value="ST1585-like_MBL-fold"/>
    <property type="match status" value="1"/>
</dbReference>
<gene>
    <name evidence="2" type="ORF">JOC83_002603</name>
</gene>
<dbReference type="InterPro" id="IPR050855">
    <property type="entry name" value="NDM-1-like"/>
</dbReference>
<dbReference type="PANTHER" id="PTHR42951:SF22">
    <property type="entry name" value="METALLO BETA-LACTAMASE SUPERFAMILY LIPOPROTEIN"/>
    <property type="match status" value="1"/>
</dbReference>
<dbReference type="Gene3D" id="3.60.15.10">
    <property type="entry name" value="Ribonuclease Z/Hydroxyacylglutathione hydrolase-like"/>
    <property type="match status" value="1"/>
</dbReference>
<protein>
    <submittedName>
        <fullName evidence="2">Glyoxylase-like metal-dependent hydrolase (Beta-lactamase superfamily II)</fullName>
    </submittedName>
</protein>
<dbReference type="SUPFAM" id="SSF56281">
    <property type="entry name" value="Metallo-hydrolase/oxidoreductase"/>
    <property type="match status" value="1"/>
</dbReference>
<evidence type="ECO:0000259" key="1">
    <source>
        <dbReference type="SMART" id="SM00849"/>
    </source>
</evidence>
<organism evidence="2 3">
    <name type="scientific">Priestia iocasae</name>
    <dbReference type="NCBI Taxonomy" id="2291674"/>
    <lineage>
        <taxon>Bacteria</taxon>
        <taxon>Bacillati</taxon>
        <taxon>Bacillota</taxon>
        <taxon>Bacilli</taxon>
        <taxon>Bacillales</taxon>
        <taxon>Bacillaceae</taxon>
        <taxon>Priestia</taxon>
    </lineage>
</organism>
<dbReference type="InterPro" id="IPR037482">
    <property type="entry name" value="ST1585_MBL-fold"/>
</dbReference>
<dbReference type="Proteomes" id="UP000809829">
    <property type="component" value="Unassembled WGS sequence"/>
</dbReference>
<comment type="caution">
    <text evidence="2">The sequence shown here is derived from an EMBL/GenBank/DDBJ whole genome shotgun (WGS) entry which is preliminary data.</text>
</comment>
<dbReference type="EMBL" id="JAFBFC010000004">
    <property type="protein sequence ID" value="MBM7703754.1"/>
    <property type="molecule type" value="Genomic_DNA"/>
</dbReference>
<accession>A0ABS2QWA6</accession>
<sequence length="321" mass="36136">MKDIQDLGYGISLIDVFDLKKEQRTGTYVIREDDITIVETSASPSIPYLLKGLESLSIHPSEIKNIIVTHIHLDHAGGTGLFLKDCPNAKVIVHPKGKRHLANPSRLIEGARAVYGNQFDELFDPIVPIPEERLVAMEDEQTLQIGKDRTLQFLHTPGHANHHLSIYDAASNGIFTGDTIGVYYPQLLSQELEFYLPSTSPNQFNPDAMLASAERMEKLELERIYFGHYGKSENPHHVFTQLRKWLPLFLETAKLSIKLHTDSSFEQKATAISTDLFNKVQAYLKSKQINLTPDVQEIIQLDLSVCAMGLVDYLSKKQVNA</sequence>